<keyword evidence="1" id="KW-0472">Membrane</keyword>
<name>A0A432MPX7_9BACT</name>
<keyword evidence="1" id="KW-0812">Transmembrane</keyword>
<dbReference type="AlphaFoldDB" id="A0A432MPX7"/>
<evidence type="ECO:0000256" key="1">
    <source>
        <dbReference type="SAM" id="Phobius"/>
    </source>
</evidence>
<organism evidence="2 3">
    <name type="scientific">Tautonia sociabilis</name>
    <dbReference type="NCBI Taxonomy" id="2080755"/>
    <lineage>
        <taxon>Bacteria</taxon>
        <taxon>Pseudomonadati</taxon>
        <taxon>Planctomycetota</taxon>
        <taxon>Planctomycetia</taxon>
        <taxon>Isosphaerales</taxon>
        <taxon>Isosphaeraceae</taxon>
        <taxon>Tautonia</taxon>
    </lineage>
</organism>
<proteinExistence type="predicted"/>
<protein>
    <submittedName>
        <fullName evidence="2">Uncharacterized protein</fullName>
    </submittedName>
</protein>
<evidence type="ECO:0000313" key="3">
    <source>
        <dbReference type="Proteomes" id="UP000280296"/>
    </source>
</evidence>
<sequence length="90" mass="9768">MRRSEAAREHRRSVSIVAALAGAILVLLATVAPWVEEQYAARGIEPTAAALLVFRASRVVVHHLPIACLLVVALIGLLWTSYGLLQRASR</sequence>
<feature type="transmembrane region" description="Helical" evidence="1">
    <location>
        <begin position="64"/>
        <end position="85"/>
    </location>
</feature>
<keyword evidence="3" id="KW-1185">Reference proteome</keyword>
<reference evidence="2 3" key="1">
    <citation type="submission" date="2018-12" db="EMBL/GenBank/DDBJ databases">
        <authorList>
            <person name="Toschakov S.V."/>
        </authorList>
    </citation>
    <scope>NUCLEOTIDE SEQUENCE [LARGE SCALE GENOMIC DNA]</scope>
    <source>
        <strain evidence="2 3">GM2012</strain>
    </source>
</reference>
<accession>A0A432MPX7</accession>
<evidence type="ECO:0000313" key="2">
    <source>
        <dbReference type="EMBL" id="RUL89207.1"/>
    </source>
</evidence>
<gene>
    <name evidence="2" type="ORF">TsocGM_03575</name>
</gene>
<keyword evidence="1" id="KW-1133">Transmembrane helix</keyword>
<dbReference type="EMBL" id="RYZH01000004">
    <property type="protein sequence ID" value="RUL89207.1"/>
    <property type="molecule type" value="Genomic_DNA"/>
</dbReference>
<dbReference type="Proteomes" id="UP000280296">
    <property type="component" value="Unassembled WGS sequence"/>
</dbReference>
<comment type="caution">
    <text evidence="2">The sequence shown here is derived from an EMBL/GenBank/DDBJ whole genome shotgun (WGS) entry which is preliminary data.</text>
</comment>
<feature type="transmembrane region" description="Helical" evidence="1">
    <location>
        <begin position="12"/>
        <end position="35"/>
    </location>
</feature>
<reference evidence="2 3" key="2">
    <citation type="submission" date="2019-01" db="EMBL/GenBank/DDBJ databases">
        <title>Tautonia sociabilis, a novel thermotolerant planctomycete of Isosphaeraceae family, isolated from a 4000 m deep subterranean habitat.</title>
        <authorList>
            <person name="Kovaleva O.L."/>
            <person name="Elcheninov A.G."/>
            <person name="Van Heerden E."/>
            <person name="Toshchakov S.V."/>
            <person name="Novikov A."/>
            <person name="Bonch-Osmolovskaya E.A."/>
            <person name="Kublanov I.V."/>
        </authorList>
    </citation>
    <scope>NUCLEOTIDE SEQUENCE [LARGE SCALE GENOMIC DNA]</scope>
    <source>
        <strain evidence="2 3">GM2012</strain>
    </source>
</reference>
<dbReference type="RefSeq" id="WP_126723942.1">
    <property type="nucleotide sequence ID" value="NZ_RYZH01000004.1"/>
</dbReference>